<reference evidence="2" key="1">
    <citation type="submission" date="2018-11" db="EMBL/GenBank/DDBJ databases">
        <authorList>
            <consortium name="Pathogen Informatics"/>
        </authorList>
    </citation>
    <scope>NUCLEOTIDE SEQUENCE</scope>
</reference>
<gene>
    <name evidence="2" type="ORF">PXEA_LOCUS24489</name>
</gene>
<accession>A0A448X8X8</accession>
<dbReference type="AlphaFoldDB" id="A0A448X8X8"/>
<sequence>MTHTSEYGESYLPLKGAVEEYILPLCALKNAASKVADFTLDAMPSEVFLGLHQAFRVFGLTLVGPIYVHLNELLDNSNNENLFDSGKHSPESPDLSQLRV</sequence>
<comment type="caution">
    <text evidence="2">The sequence shown here is derived from an EMBL/GenBank/DDBJ whole genome shotgun (WGS) entry which is preliminary data.</text>
</comment>
<dbReference type="Proteomes" id="UP000784294">
    <property type="component" value="Unassembled WGS sequence"/>
</dbReference>
<name>A0A448X8X8_9PLAT</name>
<evidence type="ECO:0000313" key="2">
    <source>
        <dbReference type="EMBL" id="VEL31049.1"/>
    </source>
</evidence>
<evidence type="ECO:0000256" key="1">
    <source>
        <dbReference type="SAM" id="MobiDB-lite"/>
    </source>
</evidence>
<proteinExistence type="predicted"/>
<protein>
    <submittedName>
        <fullName evidence="2">Uncharacterized protein</fullName>
    </submittedName>
</protein>
<evidence type="ECO:0000313" key="3">
    <source>
        <dbReference type="Proteomes" id="UP000784294"/>
    </source>
</evidence>
<organism evidence="2 3">
    <name type="scientific">Protopolystoma xenopodis</name>
    <dbReference type="NCBI Taxonomy" id="117903"/>
    <lineage>
        <taxon>Eukaryota</taxon>
        <taxon>Metazoa</taxon>
        <taxon>Spiralia</taxon>
        <taxon>Lophotrochozoa</taxon>
        <taxon>Platyhelminthes</taxon>
        <taxon>Monogenea</taxon>
        <taxon>Polyopisthocotylea</taxon>
        <taxon>Polystomatidea</taxon>
        <taxon>Polystomatidae</taxon>
        <taxon>Protopolystoma</taxon>
    </lineage>
</organism>
<feature type="region of interest" description="Disordered" evidence="1">
    <location>
        <begin position="80"/>
        <end position="100"/>
    </location>
</feature>
<keyword evidence="3" id="KW-1185">Reference proteome</keyword>
<feature type="non-terminal residue" evidence="2">
    <location>
        <position position="1"/>
    </location>
</feature>
<dbReference type="EMBL" id="CAAALY010118014">
    <property type="protein sequence ID" value="VEL31049.1"/>
    <property type="molecule type" value="Genomic_DNA"/>
</dbReference>